<feature type="domain" description="Sulfatase-modifying factor enzyme-like" evidence="4">
    <location>
        <begin position="256"/>
        <end position="513"/>
    </location>
</feature>
<reference evidence="6 7" key="1">
    <citation type="submission" date="2015-11" db="EMBL/GenBank/DDBJ databases">
        <authorList>
            <person name="Zhang Y."/>
            <person name="Guo Z."/>
        </authorList>
    </citation>
    <scope>NUCLEOTIDE SEQUENCE [LARGE SCALE GENOMIC DNA]</scope>
    <source>
        <strain evidence="6 7">KCTC 32221</strain>
    </source>
</reference>
<dbReference type="AlphaFoldDB" id="A0A0S2K9E5"/>
<dbReference type="Pfam" id="PF13489">
    <property type="entry name" value="Methyltransf_23"/>
    <property type="match status" value="1"/>
</dbReference>
<dbReference type="GO" id="GO:0032259">
    <property type="term" value="P:methylation"/>
    <property type="evidence" value="ECO:0007669"/>
    <property type="project" value="UniProtKB-KW"/>
</dbReference>
<keyword evidence="2" id="KW-0408">Iron</keyword>
<dbReference type="GO" id="GO:0008168">
    <property type="term" value="F:methyltransferase activity"/>
    <property type="evidence" value="ECO:0007669"/>
    <property type="project" value="UniProtKB-KW"/>
</dbReference>
<dbReference type="InterPro" id="IPR051043">
    <property type="entry name" value="Sulfatase_Mod_Factor_Kinase"/>
</dbReference>
<dbReference type="InterPro" id="IPR027625">
    <property type="entry name" value="OvoA_Cterm"/>
</dbReference>
<proteinExistence type="predicted"/>
<dbReference type="Pfam" id="PF03781">
    <property type="entry name" value="FGE-sulfatase"/>
    <property type="match status" value="1"/>
</dbReference>
<dbReference type="SUPFAM" id="SSF53335">
    <property type="entry name" value="S-adenosyl-L-methionine-dependent methyltransferases"/>
    <property type="match status" value="1"/>
</dbReference>
<dbReference type="NCBIfam" id="TIGR04344">
    <property type="entry name" value="ovoA_Nterm"/>
    <property type="match status" value="1"/>
</dbReference>
<dbReference type="InterPro" id="IPR016187">
    <property type="entry name" value="CTDL_fold"/>
</dbReference>
<evidence type="ECO:0000256" key="3">
    <source>
        <dbReference type="ARBA" id="ARBA00037882"/>
    </source>
</evidence>
<sequence>MTQAYADTKMARKTPAISEMQLAPQSEPDWAGVCAFSLPMLDIRGGRQALLDYFHNTWRLTETLFSALTCEEAYFERPYHKTRHPLIFYYVHPVSFYINKLLVAGLIKEPVNKHFEALFETGVDEMSWDDLHDGEQDIWPTVAEAREYRRKVYGIVTELIETHPIFDHPITMDSPGWALVMCFEHERIHLETSSVLMRELPLKFLQAPAQWPELPVAKNAPERFVRPVAGLHYPADNPLIEVAKTSVSLGKPAEWPTFGWDNEYGQETRDVEAFRASQRLISNGEFYEFVSSGAYLEEKYWSEQGWQWRRFRNTRWPTFWVQDGPVGSHQYRLRTIFAEIPMQWDWPAIVNYYEARAYCAWRAERDGSKTPYRLLLEKEHLAMQDDALQSLTDWRPGQDERLERDPVMSVDGFSDLNLNLRCGSEGPVEAYATNQRGFNDVMGNVWQWSEDVFHPLPGFEIHPYYVDFSTPCYDNEHQMILGGSFISTGDEASAWARFHFRPHFFQHAGFRLVQGSEPAPVGGERYETDALLNQYMLFHFGSQAEQRDEAINANVGHPETQPFMQVMADLVQRYAARYGRVLDLGCAVGRASFELARYFEQVTGLDYSAAFIRAADKLRVKGEMSYQRLESGRHSTELVATIDAGIDRDRVRFVQGDAAGLQAAGLAQAGSYDAVLMSNLLCRMPDPAACLKQFVGEKSPLVKGGILVLSSPNTWMEQYTPADSFVDAPDSDGALQKLAQLLPGYELLHQQDLPFMIREHRRKYEYIVSQVSIWRRTL</sequence>
<dbReference type="PANTHER" id="PTHR23150">
    <property type="entry name" value="SULFATASE MODIFYING FACTOR 1, 2"/>
    <property type="match status" value="1"/>
</dbReference>
<dbReference type="Proteomes" id="UP000065641">
    <property type="component" value="Chromosome"/>
</dbReference>
<dbReference type="Gene3D" id="3.90.1580.10">
    <property type="entry name" value="paralog of FGE (formylglycine-generating enzyme)"/>
    <property type="match status" value="1"/>
</dbReference>
<dbReference type="RefSeq" id="WP_058020336.1">
    <property type="nucleotide sequence ID" value="NZ_CP013189.1"/>
</dbReference>
<dbReference type="InterPro" id="IPR024775">
    <property type="entry name" value="DinB-like"/>
</dbReference>
<dbReference type="STRING" id="1249552.PS2015_108"/>
<dbReference type="NCBIfam" id="TIGR04345">
    <property type="entry name" value="ovoA_Cterm"/>
    <property type="match status" value="1"/>
</dbReference>
<dbReference type="Pfam" id="PF12867">
    <property type="entry name" value="DinB_2"/>
    <property type="match status" value="1"/>
</dbReference>
<feature type="domain" description="DinB-like" evidence="5">
    <location>
        <begin position="54"/>
        <end position="192"/>
    </location>
</feature>
<dbReference type="InterPro" id="IPR042095">
    <property type="entry name" value="SUMF_sf"/>
</dbReference>
<dbReference type="InterPro" id="IPR029063">
    <property type="entry name" value="SAM-dependent_MTases_sf"/>
</dbReference>
<evidence type="ECO:0000256" key="1">
    <source>
        <dbReference type="ARBA" id="ARBA00023002"/>
    </source>
</evidence>
<name>A0A0S2K9E5_9GAMM</name>
<dbReference type="EMBL" id="CP013189">
    <property type="protein sequence ID" value="ALO44805.1"/>
    <property type="molecule type" value="Genomic_DNA"/>
</dbReference>
<evidence type="ECO:0000259" key="5">
    <source>
        <dbReference type="Pfam" id="PF12867"/>
    </source>
</evidence>
<dbReference type="KEGG" id="pspi:PS2015_108"/>
<evidence type="ECO:0000259" key="4">
    <source>
        <dbReference type="Pfam" id="PF03781"/>
    </source>
</evidence>
<dbReference type="SUPFAM" id="SSF56436">
    <property type="entry name" value="C-type lectin-like"/>
    <property type="match status" value="1"/>
</dbReference>
<dbReference type="PATRIC" id="fig|1249552.3.peg.110"/>
<dbReference type="GO" id="GO:0120147">
    <property type="term" value="F:formylglycine-generating oxidase activity"/>
    <property type="evidence" value="ECO:0007669"/>
    <property type="project" value="TreeGrafter"/>
</dbReference>
<dbReference type="PANTHER" id="PTHR23150:SF26">
    <property type="entry name" value="GENERIC METHYLTRANSFERASE"/>
    <property type="match status" value="1"/>
</dbReference>
<gene>
    <name evidence="6" type="ORF">PS2015_108</name>
</gene>
<evidence type="ECO:0000313" key="6">
    <source>
        <dbReference type="EMBL" id="ALO44805.1"/>
    </source>
</evidence>
<dbReference type="InterPro" id="IPR027577">
    <property type="entry name" value="OvoA_Nterm"/>
</dbReference>
<accession>A0A0S2K9E5</accession>
<dbReference type="InterPro" id="IPR005532">
    <property type="entry name" value="SUMF_dom"/>
</dbReference>
<keyword evidence="6" id="KW-0808">Transferase</keyword>
<keyword evidence="7" id="KW-1185">Reference proteome</keyword>
<evidence type="ECO:0000313" key="7">
    <source>
        <dbReference type="Proteomes" id="UP000065641"/>
    </source>
</evidence>
<evidence type="ECO:0000256" key="2">
    <source>
        <dbReference type="ARBA" id="ARBA00023004"/>
    </source>
</evidence>
<protein>
    <submittedName>
        <fullName evidence="6">Generic methyltransferase</fullName>
    </submittedName>
</protein>
<keyword evidence="1" id="KW-0560">Oxidoreductase</keyword>
<keyword evidence="6" id="KW-0489">Methyltransferase</keyword>
<comment type="pathway">
    <text evidence="3">Amino-acid biosynthesis; ergothioneine biosynthesis.</text>
</comment>
<dbReference type="CDD" id="cd02440">
    <property type="entry name" value="AdoMet_MTases"/>
    <property type="match status" value="1"/>
</dbReference>
<organism evidence="6 7">
    <name type="scientific">Pseudohongiella spirulinae</name>
    <dbReference type="NCBI Taxonomy" id="1249552"/>
    <lineage>
        <taxon>Bacteria</taxon>
        <taxon>Pseudomonadati</taxon>
        <taxon>Pseudomonadota</taxon>
        <taxon>Gammaproteobacteria</taxon>
        <taxon>Pseudomonadales</taxon>
        <taxon>Pseudohongiellaceae</taxon>
        <taxon>Pseudohongiella</taxon>
    </lineage>
</organism>
<dbReference type="Gene3D" id="3.40.50.150">
    <property type="entry name" value="Vaccinia Virus protein VP39"/>
    <property type="match status" value="1"/>
</dbReference>